<dbReference type="InterPro" id="IPR011992">
    <property type="entry name" value="EF-hand-dom_pair"/>
</dbReference>
<dbReference type="AlphaFoldDB" id="X6MHT1"/>
<dbReference type="GO" id="GO:0000159">
    <property type="term" value="C:protein phosphatase type 2A complex"/>
    <property type="evidence" value="ECO:0007669"/>
    <property type="project" value="TreeGrafter"/>
</dbReference>
<protein>
    <recommendedName>
        <fullName evidence="1">EF-hand domain-containing protein</fullName>
    </recommendedName>
</protein>
<proteinExistence type="predicted"/>
<evidence type="ECO:0000313" key="3">
    <source>
        <dbReference type="Proteomes" id="UP000023152"/>
    </source>
</evidence>
<dbReference type="Gene3D" id="1.10.238.10">
    <property type="entry name" value="EF-hand"/>
    <property type="match status" value="1"/>
</dbReference>
<organism evidence="2 3">
    <name type="scientific">Reticulomyxa filosa</name>
    <dbReference type="NCBI Taxonomy" id="46433"/>
    <lineage>
        <taxon>Eukaryota</taxon>
        <taxon>Sar</taxon>
        <taxon>Rhizaria</taxon>
        <taxon>Retaria</taxon>
        <taxon>Foraminifera</taxon>
        <taxon>Monothalamids</taxon>
        <taxon>Reticulomyxidae</taxon>
        <taxon>Reticulomyxa</taxon>
    </lineage>
</organism>
<dbReference type="PANTHER" id="PTHR14095:SF0">
    <property type="entry name" value="MIP22305P"/>
    <property type="match status" value="1"/>
</dbReference>
<dbReference type="GO" id="GO:0005509">
    <property type="term" value="F:calcium ion binding"/>
    <property type="evidence" value="ECO:0007669"/>
    <property type="project" value="InterPro"/>
</dbReference>
<evidence type="ECO:0000259" key="1">
    <source>
        <dbReference type="PROSITE" id="PS50222"/>
    </source>
</evidence>
<feature type="domain" description="EF-hand" evidence="1">
    <location>
        <begin position="17"/>
        <end position="52"/>
    </location>
</feature>
<dbReference type="OrthoDB" id="5586at2759"/>
<evidence type="ECO:0000313" key="2">
    <source>
        <dbReference type="EMBL" id="ETO13573.1"/>
    </source>
</evidence>
<comment type="caution">
    <text evidence="2">The sequence shown here is derived from an EMBL/GenBank/DDBJ whole genome shotgun (WGS) entry which is preliminary data.</text>
</comment>
<name>X6MHT1_RETFI</name>
<gene>
    <name evidence="2" type="ORF">RFI_23794</name>
</gene>
<dbReference type="PANTHER" id="PTHR14095">
    <property type="entry name" value="PHOSPHATASE 2A REGULATORY SUBUNIT-RELATED"/>
    <property type="match status" value="1"/>
</dbReference>
<reference evidence="2 3" key="1">
    <citation type="journal article" date="2013" name="Curr. Biol.">
        <title>The Genome of the Foraminiferan Reticulomyxa filosa.</title>
        <authorList>
            <person name="Glockner G."/>
            <person name="Hulsmann N."/>
            <person name="Schleicher M."/>
            <person name="Noegel A.A."/>
            <person name="Eichinger L."/>
            <person name="Gallinger C."/>
            <person name="Pawlowski J."/>
            <person name="Sierra R."/>
            <person name="Euteneuer U."/>
            <person name="Pillet L."/>
            <person name="Moustafa A."/>
            <person name="Platzer M."/>
            <person name="Groth M."/>
            <person name="Szafranski K."/>
            <person name="Schliwa M."/>
        </authorList>
    </citation>
    <scope>NUCLEOTIDE SEQUENCE [LARGE SCALE GENOMIC DNA]</scope>
</reference>
<dbReference type="InterPro" id="IPR002048">
    <property type="entry name" value="EF_hand_dom"/>
</dbReference>
<dbReference type="PROSITE" id="PS50222">
    <property type="entry name" value="EF_HAND_2"/>
    <property type="match status" value="1"/>
</dbReference>
<keyword evidence="3" id="KW-1185">Reference proteome</keyword>
<accession>X6MHT1</accession>
<dbReference type="GO" id="GO:0019888">
    <property type="term" value="F:protein phosphatase regulator activity"/>
    <property type="evidence" value="ECO:0007669"/>
    <property type="project" value="TreeGrafter"/>
</dbReference>
<sequence length="198" mass="23722">MNYKDFIPFILSVEDKKNAVSIEYWFRVIDLKNDGVIDEEELEFFFKEQQQRIVKVTKEMIRFEDFLCQMNDIVQPLESSKFTLAQLKKSKLAYLFFDMLFDINKFIANEQKDSVALEEIHSNPHLTDWDRFALIEYEKYASVDDDTFCKCLLYAFFCDNCIIFKPKLKNFFFTLFKLTQKKSSYALRISFPLTKKTK</sequence>
<dbReference type="OMA" id="DAIGIEC"/>
<dbReference type="EMBL" id="ASPP01020524">
    <property type="protein sequence ID" value="ETO13573.1"/>
    <property type="molecule type" value="Genomic_DNA"/>
</dbReference>
<dbReference type="Proteomes" id="UP000023152">
    <property type="component" value="Unassembled WGS sequence"/>
</dbReference>
<dbReference type="SUPFAM" id="SSF47473">
    <property type="entry name" value="EF-hand"/>
    <property type="match status" value="1"/>
</dbReference>